<dbReference type="eggNOG" id="ENOG502ZDVJ">
    <property type="taxonomic scope" value="Bacteria"/>
</dbReference>
<dbReference type="InterPro" id="IPR023347">
    <property type="entry name" value="Lysozyme_dom_sf"/>
</dbReference>
<dbReference type="HOGENOM" id="CLU_1427100_0_0_6"/>
<gene>
    <name evidence="4" type="ordered locus">Spro_0354</name>
</gene>
<organism evidence="4">
    <name type="scientific">Serratia proteamaculans (strain 568)</name>
    <dbReference type="NCBI Taxonomy" id="399741"/>
    <lineage>
        <taxon>Bacteria</taxon>
        <taxon>Pseudomonadati</taxon>
        <taxon>Pseudomonadota</taxon>
        <taxon>Gammaproteobacteria</taxon>
        <taxon>Enterobacterales</taxon>
        <taxon>Yersiniaceae</taxon>
        <taxon>Serratia</taxon>
    </lineage>
</organism>
<dbReference type="KEGG" id="spe:Spro_0354"/>
<feature type="compositionally biased region" description="Gly residues" evidence="3">
    <location>
        <begin position="28"/>
        <end position="43"/>
    </location>
</feature>
<accession>A8G8M4</accession>
<dbReference type="OrthoDB" id="1523598at2"/>
<dbReference type="SUPFAM" id="SSF53955">
    <property type="entry name" value="Lysozyme-like"/>
    <property type="match status" value="1"/>
</dbReference>
<dbReference type="GO" id="GO:0003796">
    <property type="term" value="F:lysozyme activity"/>
    <property type="evidence" value="ECO:0007669"/>
    <property type="project" value="InterPro"/>
</dbReference>
<keyword evidence="2" id="KW-0081">Bacteriolytic enzyme</keyword>
<name>A8G8M4_SERP5</name>
<evidence type="ECO:0000256" key="1">
    <source>
        <dbReference type="ARBA" id="ARBA00022529"/>
    </source>
</evidence>
<proteinExistence type="predicted"/>
<sequence length="190" mass="19851">MSDPNSGSGWGVSHTPYGDVHNYNPNEFGGGNGGGGNGGGNSGNSGNQPGTGSYSGRFSVGSFSANAPGIGSDELKEIFDNTARWEGVSHNMYADSVGNVTVGIGTLLSTPDEAAKLGFHNRRVTRAHGDELVGYSPASAGDIRSNFQRVKDVYNDKSLGYRQKVAEWSGSGMVLTDSEGSVWISKIIVR</sequence>
<dbReference type="GO" id="GO:0042742">
    <property type="term" value="P:defense response to bacterium"/>
    <property type="evidence" value="ECO:0007669"/>
    <property type="project" value="UniProtKB-KW"/>
</dbReference>
<evidence type="ECO:0000313" key="4">
    <source>
        <dbReference type="EMBL" id="ABV39464.1"/>
    </source>
</evidence>
<dbReference type="Gene3D" id="1.10.530.40">
    <property type="match status" value="1"/>
</dbReference>
<feature type="compositionally biased region" description="Polar residues" evidence="3">
    <location>
        <begin position="48"/>
        <end position="57"/>
    </location>
</feature>
<evidence type="ECO:0000256" key="3">
    <source>
        <dbReference type="SAM" id="MobiDB-lite"/>
    </source>
</evidence>
<reference evidence="4" key="1">
    <citation type="submission" date="2007-09" db="EMBL/GenBank/DDBJ databases">
        <title>Complete sequence of chromosome of Serratia proteamaculans 568.</title>
        <authorList>
            <consortium name="US DOE Joint Genome Institute"/>
            <person name="Copeland A."/>
            <person name="Lucas S."/>
            <person name="Lapidus A."/>
            <person name="Barry K."/>
            <person name="Glavina del Rio T."/>
            <person name="Dalin E."/>
            <person name="Tice H."/>
            <person name="Pitluck S."/>
            <person name="Chain P."/>
            <person name="Malfatti S."/>
            <person name="Shin M."/>
            <person name="Vergez L."/>
            <person name="Schmutz J."/>
            <person name="Larimer F."/>
            <person name="Land M."/>
            <person name="Hauser L."/>
            <person name="Kyrpides N."/>
            <person name="Kim E."/>
            <person name="Taghavi S."/>
            <person name="Newman L."/>
            <person name="Vangronsveld J."/>
            <person name="van der Lelie D."/>
            <person name="Richardson P."/>
        </authorList>
    </citation>
    <scope>NUCLEOTIDE SEQUENCE [LARGE SCALE GENOMIC DNA]</scope>
    <source>
        <strain evidence="4">568</strain>
    </source>
</reference>
<protein>
    <submittedName>
        <fullName evidence="4">Uncharacterized protein</fullName>
    </submittedName>
</protein>
<dbReference type="GO" id="GO:0031640">
    <property type="term" value="P:killing of cells of another organism"/>
    <property type="evidence" value="ECO:0007669"/>
    <property type="project" value="UniProtKB-KW"/>
</dbReference>
<dbReference type="AlphaFoldDB" id="A8G8M4"/>
<feature type="region of interest" description="Disordered" evidence="3">
    <location>
        <begin position="21"/>
        <end position="57"/>
    </location>
</feature>
<dbReference type="InterPro" id="IPR023346">
    <property type="entry name" value="Lysozyme-like_dom_sf"/>
</dbReference>
<dbReference type="EMBL" id="CP000826">
    <property type="protein sequence ID" value="ABV39464.1"/>
    <property type="molecule type" value="Genomic_DNA"/>
</dbReference>
<evidence type="ECO:0000256" key="2">
    <source>
        <dbReference type="ARBA" id="ARBA00022638"/>
    </source>
</evidence>
<keyword evidence="1" id="KW-0929">Antimicrobial</keyword>